<dbReference type="InterPro" id="IPR003507">
    <property type="entry name" value="S66_fam"/>
</dbReference>
<comment type="caution">
    <text evidence="6">The sequence shown here is derived from an EMBL/GenBank/DDBJ whole genome shotgun (WGS) entry which is preliminary data.</text>
</comment>
<dbReference type="PANTHER" id="PTHR30237">
    <property type="entry name" value="MURAMOYLTETRAPEPTIDE CARBOXYPEPTIDASE"/>
    <property type="match status" value="1"/>
</dbReference>
<dbReference type="InterPro" id="IPR027461">
    <property type="entry name" value="Carboxypeptidase_A_C_sf"/>
</dbReference>
<keyword evidence="2" id="KW-0378">Hydrolase</keyword>
<dbReference type="Gene3D" id="3.40.50.10740">
    <property type="entry name" value="Class I glutamine amidotransferase-like"/>
    <property type="match status" value="1"/>
</dbReference>
<feature type="active site" description="Charge relay system" evidence="3">
    <location>
        <position position="245"/>
    </location>
</feature>
<feature type="active site" description="Charge relay system" evidence="3">
    <location>
        <position position="312"/>
    </location>
</feature>
<dbReference type="SUPFAM" id="SSF52317">
    <property type="entry name" value="Class I glutamine amidotransferase-like"/>
    <property type="match status" value="1"/>
</dbReference>
<dbReference type="GO" id="GO:0016787">
    <property type="term" value="F:hydrolase activity"/>
    <property type="evidence" value="ECO:0007669"/>
    <property type="project" value="UniProtKB-KW"/>
</dbReference>
<dbReference type="InterPro" id="IPR040921">
    <property type="entry name" value="Peptidase_S66C"/>
</dbReference>
<dbReference type="PIRSF" id="PIRSF028757">
    <property type="entry name" value="LD-carboxypeptidase"/>
    <property type="match status" value="1"/>
</dbReference>
<evidence type="ECO:0000259" key="4">
    <source>
        <dbReference type="Pfam" id="PF02016"/>
    </source>
</evidence>
<gene>
    <name evidence="6" type="ORF">I5677_06465</name>
</gene>
<dbReference type="InterPro" id="IPR027478">
    <property type="entry name" value="LdcA_N"/>
</dbReference>
<dbReference type="RefSeq" id="WP_197660752.1">
    <property type="nucleotide sequence ID" value="NZ_JAEAGR010000005.1"/>
</dbReference>
<dbReference type="Gene3D" id="3.50.30.60">
    <property type="entry name" value="LD-carboxypeptidase A C-terminal domain-like"/>
    <property type="match status" value="1"/>
</dbReference>
<dbReference type="Pfam" id="PF02016">
    <property type="entry name" value="Peptidase_S66"/>
    <property type="match status" value="1"/>
</dbReference>
<protein>
    <submittedName>
        <fullName evidence="6">LD-carboxypeptidase</fullName>
    </submittedName>
</protein>
<evidence type="ECO:0000256" key="1">
    <source>
        <dbReference type="ARBA" id="ARBA00010233"/>
    </source>
</evidence>
<sequence length="341" mass="38619">MIYPKNLAKGYKIGVTATSAGFETEVDIVRLESAIKHFNSLGYPVVETDNVRKCIKGRSSDGKTRAKELLQLMEDPEVGIIMAASGGDYLFEMLPHLDFDAIQSYPKWFQGFSDNTGMTYTLTTHLDMATIYGNNFSSFGMEQWHRSLYENIRILEGQDIVQNSFDRYQDGYKKRVTGLEGFFLEENVNWKNIFPTMKREDEIHFSGRALGGCLDVLLNLVGTGFDKTKEFINRYQTDGILWYLESFDLGSEALARGLWQLKEAGWFSQAKGFIFGRPAMYKTYTDTSYEEVLLAVLGELNVPIIMDADIGHKQPQFTMINGAIANVYSKGGKGSISFERR</sequence>
<dbReference type="AlphaFoldDB" id="A0A8J7KWJ4"/>
<dbReference type="CDD" id="cd07062">
    <property type="entry name" value="Peptidase_S66_mccF_like"/>
    <property type="match status" value="1"/>
</dbReference>
<dbReference type="Proteomes" id="UP000623269">
    <property type="component" value="Unassembled WGS sequence"/>
</dbReference>
<organism evidence="6 7">
    <name type="scientific">Mobilitalea sibirica</name>
    <dbReference type="NCBI Taxonomy" id="1462919"/>
    <lineage>
        <taxon>Bacteria</taxon>
        <taxon>Bacillati</taxon>
        <taxon>Bacillota</taxon>
        <taxon>Clostridia</taxon>
        <taxon>Lachnospirales</taxon>
        <taxon>Lachnospiraceae</taxon>
        <taxon>Mobilitalea</taxon>
    </lineage>
</organism>
<name>A0A8J7KWJ4_9FIRM</name>
<evidence type="ECO:0000313" key="7">
    <source>
        <dbReference type="Proteomes" id="UP000623269"/>
    </source>
</evidence>
<evidence type="ECO:0000259" key="5">
    <source>
        <dbReference type="Pfam" id="PF17676"/>
    </source>
</evidence>
<feature type="domain" description="LD-carboxypeptidase N-terminal" evidence="4">
    <location>
        <begin position="13"/>
        <end position="133"/>
    </location>
</feature>
<dbReference type="EMBL" id="JAEAGR010000005">
    <property type="protein sequence ID" value="MBH1940527.1"/>
    <property type="molecule type" value="Genomic_DNA"/>
</dbReference>
<feature type="domain" description="LD-carboxypeptidase C-terminal" evidence="5">
    <location>
        <begin position="206"/>
        <end position="326"/>
    </location>
</feature>
<dbReference type="PANTHER" id="PTHR30237:SF5">
    <property type="entry name" value="CARBOXYPEPTIDASE VC_A0337-RELATED"/>
    <property type="match status" value="1"/>
</dbReference>
<evidence type="ECO:0000313" key="6">
    <source>
        <dbReference type="EMBL" id="MBH1940527.1"/>
    </source>
</evidence>
<feature type="active site" description="Nucleophile" evidence="3">
    <location>
        <position position="113"/>
    </location>
</feature>
<keyword evidence="7" id="KW-1185">Reference proteome</keyword>
<dbReference type="InterPro" id="IPR029062">
    <property type="entry name" value="Class_I_gatase-like"/>
</dbReference>
<dbReference type="SUPFAM" id="SSF141986">
    <property type="entry name" value="LD-carboxypeptidase A C-terminal domain-like"/>
    <property type="match status" value="1"/>
</dbReference>
<evidence type="ECO:0000256" key="3">
    <source>
        <dbReference type="PIRSR" id="PIRSR028757-1"/>
    </source>
</evidence>
<proteinExistence type="inferred from homology"/>
<reference evidence="6" key="1">
    <citation type="submission" date="2020-12" db="EMBL/GenBank/DDBJ databases">
        <title>M. sibirica DSM 26468T genome.</title>
        <authorList>
            <person name="Thieme N."/>
            <person name="Rettenmaier R."/>
            <person name="Zverlov V."/>
            <person name="Liebl W."/>
        </authorList>
    </citation>
    <scope>NUCLEOTIDE SEQUENCE</scope>
    <source>
        <strain evidence="6">DSM 26468</strain>
    </source>
</reference>
<accession>A0A8J7KWJ4</accession>
<evidence type="ECO:0000256" key="2">
    <source>
        <dbReference type="ARBA" id="ARBA00022801"/>
    </source>
</evidence>
<dbReference type="Pfam" id="PF17676">
    <property type="entry name" value="Peptidase_S66C"/>
    <property type="match status" value="1"/>
</dbReference>
<dbReference type="InterPro" id="IPR040449">
    <property type="entry name" value="Peptidase_S66_N"/>
</dbReference>
<comment type="similarity">
    <text evidence="1">Belongs to the peptidase S66 family.</text>
</comment>